<dbReference type="SUPFAM" id="SSF82171">
    <property type="entry name" value="DPP6 N-terminal domain-like"/>
    <property type="match status" value="2"/>
</dbReference>
<feature type="compositionally biased region" description="Pro residues" evidence="2">
    <location>
        <begin position="796"/>
        <end position="817"/>
    </location>
</feature>
<dbReference type="Pfam" id="PF01345">
    <property type="entry name" value="DUF11"/>
    <property type="match status" value="2"/>
</dbReference>
<organism evidence="4 5">
    <name type="scientific">Actinosynnema pretiosum subsp. pretiosum</name>
    <dbReference type="NCBI Taxonomy" id="103721"/>
    <lineage>
        <taxon>Bacteria</taxon>
        <taxon>Bacillati</taxon>
        <taxon>Actinomycetota</taxon>
        <taxon>Actinomycetes</taxon>
        <taxon>Pseudonocardiales</taxon>
        <taxon>Pseudonocardiaceae</taxon>
        <taxon>Actinosynnema</taxon>
    </lineage>
</organism>
<feature type="compositionally biased region" description="Low complexity" evidence="2">
    <location>
        <begin position="782"/>
        <end position="795"/>
    </location>
</feature>
<dbReference type="PANTHER" id="PTHR36842:SF1">
    <property type="entry name" value="PROTEIN TOLB"/>
    <property type="match status" value="1"/>
</dbReference>
<evidence type="ECO:0000313" key="4">
    <source>
        <dbReference type="EMBL" id="QUF05523.1"/>
    </source>
</evidence>
<reference evidence="4" key="1">
    <citation type="submission" date="2021-04" db="EMBL/GenBank/DDBJ databases">
        <title>Genomic sequence of Actinosynnema pretiosum subsp. pretiosum ATCC 31280 (C-14919).</title>
        <authorList>
            <person name="Bai L."/>
            <person name="Wang X."/>
            <person name="Xiao Y."/>
        </authorList>
    </citation>
    <scope>NUCLEOTIDE SEQUENCE</scope>
    <source>
        <strain evidence="4">ATCC 31280</strain>
    </source>
</reference>
<feature type="region of interest" description="Disordered" evidence="2">
    <location>
        <begin position="188"/>
        <end position="213"/>
    </location>
</feature>
<evidence type="ECO:0000313" key="5">
    <source>
        <dbReference type="Proteomes" id="UP000677152"/>
    </source>
</evidence>
<evidence type="ECO:0000256" key="2">
    <source>
        <dbReference type="SAM" id="MobiDB-lite"/>
    </source>
</evidence>
<dbReference type="Gene3D" id="2.60.40.10">
    <property type="entry name" value="Immunoglobulins"/>
    <property type="match status" value="1"/>
</dbReference>
<protein>
    <submittedName>
        <fullName evidence="4">PD40 domain-containing protein</fullName>
    </submittedName>
</protein>
<gene>
    <name evidence="4" type="ORF">KCV87_05340</name>
</gene>
<proteinExistence type="inferred from homology"/>
<accession>A0AA45R5C2</accession>
<comment type="similarity">
    <text evidence="1">Belongs to the TolB family.</text>
</comment>
<feature type="region of interest" description="Disordered" evidence="2">
    <location>
        <begin position="778"/>
        <end position="820"/>
    </location>
</feature>
<dbReference type="Proteomes" id="UP000677152">
    <property type="component" value="Chromosome"/>
</dbReference>
<dbReference type="InterPro" id="IPR011659">
    <property type="entry name" value="WD40"/>
</dbReference>
<dbReference type="EMBL" id="CP073249">
    <property type="protein sequence ID" value="QUF05523.1"/>
    <property type="molecule type" value="Genomic_DNA"/>
</dbReference>
<dbReference type="InterPro" id="IPR013783">
    <property type="entry name" value="Ig-like_fold"/>
</dbReference>
<dbReference type="Pfam" id="PF07676">
    <property type="entry name" value="PD40"/>
    <property type="match status" value="4"/>
</dbReference>
<feature type="domain" description="DUF11" evidence="3">
    <location>
        <begin position="825"/>
        <end position="925"/>
    </location>
</feature>
<evidence type="ECO:0000256" key="1">
    <source>
        <dbReference type="ARBA" id="ARBA00009820"/>
    </source>
</evidence>
<feature type="domain" description="DUF11" evidence="3">
    <location>
        <begin position="662"/>
        <end position="773"/>
    </location>
</feature>
<dbReference type="InterPro" id="IPR011042">
    <property type="entry name" value="6-blade_b-propeller_TolB-like"/>
</dbReference>
<dbReference type="Gene3D" id="2.120.10.30">
    <property type="entry name" value="TolB, C-terminal domain"/>
    <property type="match status" value="2"/>
</dbReference>
<dbReference type="InterPro" id="IPR001434">
    <property type="entry name" value="OmcB-like_DUF11"/>
</dbReference>
<dbReference type="PANTHER" id="PTHR36842">
    <property type="entry name" value="PROTEIN TOLB HOMOLOG"/>
    <property type="match status" value="1"/>
</dbReference>
<dbReference type="AlphaFoldDB" id="A0AA45R5C2"/>
<name>A0AA45R5C2_9PSEU</name>
<sequence length="1029" mass="108130">MFTRFRAVVVAVVAVLLGGVVVVLHSGVAPAQQDDPPPPQRIAYAGTEHRGIGQFPAPQNGYPTNAPSPPLLPDRPAHFDDEVSARGGLVVFVSMRAEKLPQVFLRQRDGSVVQLTEGMYACHPQLTPDLGTVVFQQVRGDGSGELWAVDVDGTNLRRITPEGADPEEWPTISPDGLRVAFSAGGQIRSRPLAGGPSTQLTDEPGGGAGEPVWHPTEDRIVYKVGAGRARLRVLEDGASRDFFAENQAGWNGRWPVWMPDGQGLLFISCGCLEEDPREGVYRVAGDGGEPVGAAPQLLLREDRQVSAPAWIGDPLTGTLLIARTTASVRNEVRLQDIQPDGTDPRDLGIALALEHPDIASDSRLLFKPTGGYDPWTLRQTYSPDGRKIVYTAFEGPLGSRLQRIWTANADGSDPVRLNVSDRLPTDWEFDPAWSPNGEQIAITRRSPGGIRPDNGPSRIAVVDASTGQVLRELVAPPGAEDQEDTQPAWSPDGRTLSFTRGVVFDDETGTEVRDNHIWTADAATLGNQRDISEIVCGAASPCEVTDDSSVFSPDSGDLVFNREQDALISFDLDRETCRVLVPQGSTQCGAPVVNGSGPFQPRDAAFSPEGGRLVVSTRRGAASEQPETLALVDFVDGGLSESRVNYALPGRQKEPSWRITVDLAVRAPSSTPEVTTGRGVEIPVVVANNGPGVSSTTTLTVVPPEGVRVDELRTPQGTCDVAELACQLGVLQPDQEVTVVVVVTGVTAGRREIAWGVAGGVVDPEVADNSARTVVPVVDAQTSTTAPPTTTVPPATTTPPSSPPPPPPPPPPAPPQAGPALAVAVRPNPSYVGGRASVVYTVRNGGGANATGLRLELALPRGIPVAALPPGCSATACALRDLPPGGTQALTVVLAPVAPGQGTARGVVRTTGSDDNAADNAATAQLRVLLPRIVAVPPIGEPGFVTSVRGLDFPPGVPVRLTWKPGITATAAPTLPRPDGSFIAQLLILPKDQTGPRVITASGDGFRPATTPFLVVPGTIGPPDMVNRR</sequence>
<evidence type="ECO:0000259" key="3">
    <source>
        <dbReference type="Pfam" id="PF01345"/>
    </source>
</evidence>
<dbReference type="GO" id="GO:0005975">
    <property type="term" value="P:carbohydrate metabolic process"/>
    <property type="evidence" value="ECO:0007669"/>
    <property type="project" value="UniProtKB-ARBA"/>
</dbReference>